<proteinExistence type="inferred from homology"/>
<feature type="transmembrane region" description="Helical" evidence="9">
    <location>
        <begin position="524"/>
        <end position="543"/>
    </location>
</feature>
<dbReference type="PANTHER" id="PTHR30047:SF7">
    <property type="entry name" value="HIGH-AFFINITY CHOLINE TRANSPORT PROTEIN"/>
    <property type="match status" value="1"/>
</dbReference>
<dbReference type="Proteomes" id="UP000235803">
    <property type="component" value="Unassembled WGS sequence"/>
</dbReference>
<dbReference type="InterPro" id="IPR000060">
    <property type="entry name" value="BCCT_transptr"/>
</dbReference>
<dbReference type="OrthoDB" id="9775735at2"/>
<comment type="similarity">
    <text evidence="2">Belongs to the BCCT transporter (TC 2.A.15) family.</text>
</comment>
<evidence type="ECO:0000313" key="10">
    <source>
        <dbReference type="EMBL" id="PMR75049.1"/>
    </source>
</evidence>
<dbReference type="RefSeq" id="WP_102653592.1">
    <property type="nucleotide sequence ID" value="NZ_PNRF01000023.1"/>
</dbReference>
<feature type="transmembrane region" description="Helical" evidence="9">
    <location>
        <begin position="53"/>
        <end position="71"/>
    </location>
</feature>
<evidence type="ECO:0000256" key="7">
    <source>
        <dbReference type="ARBA" id="ARBA00023136"/>
    </source>
</evidence>
<dbReference type="AlphaFoldDB" id="A0A2N7U3Q4"/>
<comment type="caution">
    <text evidence="10">The sequence shown here is derived from an EMBL/GenBank/DDBJ whole genome shotgun (WGS) entry which is preliminary data.</text>
</comment>
<accession>A0A2N7U3Q4</accession>
<feature type="compositionally biased region" description="Pro residues" evidence="8">
    <location>
        <begin position="12"/>
        <end position="21"/>
    </location>
</feature>
<feature type="transmembrane region" description="Helical" evidence="9">
    <location>
        <begin position="91"/>
        <end position="110"/>
    </location>
</feature>
<evidence type="ECO:0000256" key="3">
    <source>
        <dbReference type="ARBA" id="ARBA00022448"/>
    </source>
</evidence>
<keyword evidence="3" id="KW-0813">Transport</keyword>
<evidence type="ECO:0000256" key="1">
    <source>
        <dbReference type="ARBA" id="ARBA00004651"/>
    </source>
</evidence>
<dbReference type="Pfam" id="PF02028">
    <property type="entry name" value="BCCT"/>
    <property type="match status" value="1"/>
</dbReference>
<keyword evidence="5 9" id="KW-0812">Transmembrane</keyword>
<dbReference type="EMBL" id="PNRF01000023">
    <property type="protein sequence ID" value="PMR75049.1"/>
    <property type="molecule type" value="Genomic_DNA"/>
</dbReference>
<dbReference type="GO" id="GO:0022857">
    <property type="term" value="F:transmembrane transporter activity"/>
    <property type="evidence" value="ECO:0007669"/>
    <property type="project" value="InterPro"/>
</dbReference>
<keyword evidence="4" id="KW-1003">Cell membrane</keyword>
<feature type="transmembrane region" description="Helical" evidence="9">
    <location>
        <begin position="318"/>
        <end position="342"/>
    </location>
</feature>
<keyword evidence="7 9" id="KW-0472">Membrane</keyword>
<feature type="transmembrane region" description="Helical" evidence="9">
    <location>
        <begin position="372"/>
        <end position="390"/>
    </location>
</feature>
<keyword evidence="11" id="KW-1185">Reference proteome</keyword>
<evidence type="ECO:0000313" key="11">
    <source>
        <dbReference type="Proteomes" id="UP000235803"/>
    </source>
</evidence>
<evidence type="ECO:0000256" key="9">
    <source>
        <dbReference type="SAM" id="Phobius"/>
    </source>
</evidence>
<feature type="transmembrane region" description="Helical" evidence="9">
    <location>
        <begin position="287"/>
        <end position="306"/>
    </location>
</feature>
<feature type="transmembrane region" description="Helical" evidence="9">
    <location>
        <begin position="201"/>
        <end position="219"/>
    </location>
</feature>
<feature type="region of interest" description="Disordered" evidence="8">
    <location>
        <begin position="1"/>
        <end position="21"/>
    </location>
</feature>
<dbReference type="PANTHER" id="PTHR30047">
    <property type="entry name" value="HIGH-AFFINITY CHOLINE TRANSPORT PROTEIN-RELATED"/>
    <property type="match status" value="1"/>
</dbReference>
<protein>
    <submittedName>
        <fullName evidence="10">BCCT transporter</fullName>
    </submittedName>
</protein>
<sequence length="561" mass="59381">MKSTTSGSLPGSPGPEGVPAPEGPTDLIATDYVIGQDNLTGQFRLNLDIHGKVFGISALVTLLFVILTLSLQNDVEPLFSSLLNWLTGHLAWFFLLSANIFVVLCLALIVSPLGRVRIGGMNARPDFSYMAWFSMLFAAGMGIGLMFYGVSEPMSHFTSAMGGTAMENGARSDWAPLGAAAGNAQEAARLSMAATIFHWGLHPWAIYAIVALALAIFTYNKGLPLTMRSIFYPVLGERIWGWPGHVIDILAVLATLFGLATSLGLGASQAAAGLGYLFGIPGGNTTMVLLIIGITLVAALSVVAGVEKGVKRLSQLNMTLAFLLLLFVITAGPTLVIATGVLDSLVAYATHLPALANPFGREDANFSQGWTAFYWAWWISWSPFVGMFIARVSRGRTVREFLVAVLLVPSLVSVLWMTAFGGTGIHQLVSSGFEGVQNATLELQLFVMLAELPLAAITSFIGIVLVVVFFITSSDSGSLVIDTITAGGKVNAPKPQRVFWAMIEGLIAIALLLGGGLVALQAMAVSTGLPFTVVLLVGCYSIVKGLMSEPRGRPALKPTVT</sequence>
<feature type="transmembrane region" description="Helical" evidence="9">
    <location>
        <begin position="131"/>
        <end position="150"/>
    </location>
</feature>
<gene>
    <name evidence="10" type="ORF">C1H69_11385</name>
</gene>
<feature type="transmembrane region" description="Helical" evidence="9">
    <location>
        <begin position="445"/>
        <end position="471"/>
    </location>
</feature>
<dbReference type="NCBIfam" id="TIGR00842">
    <property type="entry name" value="bcct"/>
    <property type="match status" value="1"/>
</dbReference>
<evidence type="ECO:0000256" key="4">
    <source>
        <dbReference type="ARBA" id="ARBA00022475"/>
    </source>
</evidence>
<evidence type="ECO:0000256" key="5">
    <source>
        <dbReference type="ARBA" id="ARBA00022692"/>
    </source>
</evidence>
<evidence type="ECO:0000256" key="6">
    <source>
        <dbReference type="ARBA" id="ARBA00022989"/>
    </source>
</evidence>
<organism evidence="10 11">
    <name type="scientific">Billgrantia endophytica</name>
    <dbReference type="NCBI Taxonomy" id="2033802"/>
    <lineage>
        <taxon>Bacteria</taxon>
        <taxon>Pseudomonadati</taxon>
        <taxon>Pseudomonadota</taxon>
        <taxon>Gammaproteobacteria</taxon>
        <taxon>Oceanospirillales</taxon>
        <taxon>Halomonadaceae</taxon>
        <taxon>Billgrantia</taxon>
    </lineage>
</organism>
<feature type="transmembrane region" description="Helical" evidence="9">
    <location>
        <begin position="240"/>
        <end position="267"/>
    </location>
</feature>
<dbReference type="GO" id="GO:0005886">
    <property type="term" value="C:plasma membrane"/>
    <property type="evidence" value="ECO:0007669"/>
    <property type="project" value="UniProtKB-SubCell"/>
</dbReference>
<feature type="transmembrane region" description="Helical" evidence="9">
    <location>
        <begin position="402"/>
        <end position="425"/>
    </location>
</feature>
<evidence type="ECO:0000256" key="8">
    <source>
        <dbReference type="SAM" id="MobiDB-lite"/>
    </source>
</evidence>
<feature type="compositionally biased region" description="Low complexity" evidence="8">
    <location>
        <begin position="1"/>
        <end position="11"/>
    </location>
</feature>
<evidence type="ECO:0000256" key="2">
    <source>
        <dbReference type="ARBA" id="ARBA00005658"/>
    </source>
</evidence>
<name>A0A2N7U3Q4_9GAMM</name>
<comment type="subcellular location">
    <subcellularLocation>
        <location evidence="1">Cell membrane</location>
        <topology evidence="1">Multi-pass membrane protein</topology>
    </subcellularLocation>
</comment>
<reference evidence="10 11" key="1">
    <citation type="submission" date="2018-01" db="EMBL/GenBank/DDBJ databases">
        <title>Halomonas endophytica sp. nov., isolated from storage liquid in the stems of Populus euphratica.</title>
        <authorList>
            <person name="Chen C."/>
        </authorList>
    </citation>
    <scope>NUCLEOTIDE SEQUENCE [LARGE SCALE GENOMIC DNA]</scope>
    <source>
        <strain evidence="10 11">MC28</strain>
    </source>
</reference>
<feature type="transmembrane region" description="Helical" evidence="9">
    <location>
        <begin position="498"/>
        <end position="518"/>
    </location>
</feature>
<keyword evidence="6 9" id="KW-1133">Transmembrane helix</keyword>